<dbReference type="EMBL" id="BAABLD010000017">
    <property type="protein sequence ID" value="GAA5171843.1"/>
    <property type="molecule type" value="Genomic_DNA"/>
</dbReference>
<dbReference type="Proteomes" id="UP001500547">
    <property type="component" value="Unassembled WGS sequence"/>
</dbReference>
<keyword evidence="3 5" id="KW-0328">Glycosyltransferase</keyword>
<dbReference type="InterPro" id="IPR002638">
    <property type="entry name" value="Quinolinate_PRibosylTrfase_C"/>
</dbReference>
<dbReference type="InterPro" id="IPR006242">
    <property type="entry name" value="ModD"/>
</dbReference>
<dbReference type="CDD" id="cd01573">
    <property type="entry name" value="modD_like"/>
    <property type="match status" value="1"/>
</dbReference>
<gene>
    <name evidence="8" type="primary">modD</name>
    <name evidence="8" type="ORF">GCM10025770_37090</name>
</gene>
<feature type="domain" description="Quinolinate phosphoribosyl transferase C-terminal" evidence="6">
    <location>
        <begin position="111"/>
        <end position="277"/>
    </location>
</feature>
<dbReference type="Gene3D" id="3.90.1170.20">
    <property type="entry name" value="Quinolinate phosphoribosyl transferase, N-terminal domain"/>
    <property type="match status" value="1"/>
</dbReference>
<feature type="domain" description="Quinolinate phosphoribosyl transferase N-terminal" evidence="7">
    <location>
        <begin position="25"/>
        <end position="109"/>
    </location>
</feature>
<dbReference type="Pfam" id="PF01729">
    <property type="entry name" value="QRPTase_C"/>
    <property type="match status" value="1"/>
</dbReference>
<comment type="similarity">
    <text evidence="1 5">Belongs to the NadC/ModD family.</text>
</comment>
<evidence type="ECO:0000256" key="1">
    <source>
        <dbReference type="ARBA" id="ARBA00009400"/>
    </source>
</evidence>
<reference evidence="9" key="1">
    <citation type="journal article" date="2019" name="Int. J. Syst. Evol. Microbiol.">
        <title>The Global Catalogue of Microorganisms (GCM) 10K type strain sequencing project: providing services to taxonomists for standard genome sequencing and annotation.</title>
        <authorList>
            <consortium name="The Broad Institute Genomics Platform"/>
            <consortium name="The Broad Institute Genome Sequencing Center for Infectious Disease"/>
            <person name="Wu L."/>
            <person name="Ma J."/>
        </authorList>
    </citation>
    <scope>NUCLEOTIDE SEQUENCE [LARGE SCALE GENOMIC DNA]</scope>
    <source>
        <strain evidence="9">JCM 18715</strain>
    </source>
</reference>
<evidence type="ECO:0000313" key="8">
    <source>
        <dbReference type="EMBL" id="GAA5171843.1"/>
    </source>
</evidence>
<evidence type="ECO:0000256" key="3">
    <source>
        <dbReference type="ARBA" id="ARBA00022676"/>
    </source>
</evidence>
<evidence type="ECO:0000256" key="5">
    <source>
        <dbReference type="PIRNR" id="PIRNR006250"/>
    </source>
</evidence>
<comment type="caution">
    <text evidence="8">The sequence shown here is derived from an EMBL/GenBank/DDBJ whole genome shotgun (WGS) entry which is preliminary data.</text>
</comment>
<dbReference type="InterPro" id="IPR022412">
    <property type="entry name" value="Quinolinate_PRibosylTrfase_N"/>
</dbReference>
<dbReference type="Pfam" id="PF02749">
    <property type="entry name" value="QRPTase_N"/>
    <property type="match status" value="1"/>
</dbReference>
<dbReference type="InterPro" id="IPR027277">
    <property type="entry name" value="NadC/ModD"/>
</dbReference>
<evidence type="ECO:0000256" key="2">
    <source>
        <dbReference type="ARBA" id="ARBA00019205"/>
    </source>
</evidence>
<protein>
    <recommendedName>
        <fullName evidence="2">Putative pyrophosphorylase ModD</fullName>
    </recommendedName>
</protein>
<dbReference type="NCBIfam" id="TIGR01334">
    <property type="entry name" value="modD"/>
    <property type="match status" value="1"/>
</dbReference>
<sequence length="284" mass="29615">MSLNPYTLPDSLLEQLLQEDAPQGDATTHALGIGGRRGRMLFAARHEMRLCGSEEAVRMGALRGLRCVGDVAASGSALAAGTPILTLEGDVAGLQRVWKTAQTFMEYLSGIASGTAAIVSAAQRGRAGCAVACTRKNFPGTKTAAIKAVLAGGGVPHRLSLSETLLVFAEHRVFLDEEPAATVGRLHQQWPERAVVVEVASVDEALLWASAGVDVLQLEKFTPASVAALRAALPAGTRARLAAAGGVKADNAEDYARAGADFLVSSAPYFAPPRDVAVRLTVCD</sequence>
<keyword evidence="9" id="KW-1185">Reference proteome</keyword>
<name>A0ABP9R6S9_9RHOO</name>
<dbReference type="InterPro" id="IPR013785">
    <property type="entry name" value="Aldolase_TIM"/>
</dbReference>
<evidence type="ECO:0000259" key="7">
    <source>
        <dbReference type="Pfam" id="PF02749"/>
    </source>
</evidence>
<dbReference type="InterPro" id="IPR037128">
    <property type="entry name" value="Quinolinate_PRibosylTase_N_sf"/>
</dbReference>
<dbReference type="Gene3D" id="3.20.20.70">
    <property type="entry name" value="Aldolase class I"/>
    <property type="match status" value="1"/>
</dbReference>
<accession>A0ABP9R6S9</accession>
<keyword evidence="4 5" id="KW-0808">Transferase</keyword>
<organism evidence="8 9">
    <name type="scientific">Viridibacterium curvum</name>
    <dbReference type="NCBI Taxonomy" id="1101404"/>
    <lineage>
        <taxon>Bacteria</taxon>
        <taxon>Pseudomonadati</taxon>
        <taxon>Pseudomonadota</taxon>
        <taxon>Betaproteobacteria</taxon>
        <taxon>Rhodocyclales</taxon>
        <taxon>Rhodocyclaceae</taxon>
        <taxon>Viridibacterium</taxon>
    </lineage>
</organism>
<dbReference type="InterPro" id="IPR036068">
    <property type="entry name" value="Nicotinate_pribotase-like_C"/>
</dbReference>
<dbReference type="SUPFAM" id="SSF51690">
    <property type="entry name" value="Nicotinate/Quinolinate PRTase C-terminal domain-like"/>
    <property type="match status" value="1"/>
</dbReference>
<evidence type="ECO:0000259" key="6">
    <source>
        <dbReference type="Pfam" id="PF01729"/>
    </source>
</evidence>
<dbReference type="PANTHER" id="PTHR32179">
    <property type="entry name" value="NICOTINATE-NUCLEOTIDE PYROPHOSPHORYLASE [CARBOXYLATING]"/>
    <property type="match status" value="1"/>
</dbReference>
<dbReference type="RefSeq" id="WP_345534603.1">
    <property type="nucleotide sequence ID" value="NZ_BAABLD010000017.1"/>
</dbReference>
<evidence type="ECO:0000256" key="4">
    <source>
        <dbReference type="ARBA" id="ARBA00022679"/>
    </source>
</evidence>
<dbReference type="PIRSF" id="PIRSF006250">
    <property type="entry name" value="NadC_ModD"/>
    <property type="match status" value="1"/>
</dbReference>
<proteinExistence type="inferred from homology"/>
<evidence type="ECO:0000313" key="9">
    <source>
        <dbReference type="Proteomes" id="UP001500547"/>
    </source>
</evidence>
<dbReference type="SUPFAM" id="SSF54675">
    <property type="entry name" value="Nicotinate/Quinolinate PRTase N-terminal domain-like"/>
    <property type="match status" value="1"/>
</dbReference>
<dbReference type="PANTHER" id="PTHR32179:SF4">
    <property type="entry name" value="PYROPHOSPHORYLASE MODD-RELATED"/>
    <property type="match status" value="1"/>
</dbReference>